<organism evidence="2 3">
    <name type="scientific">Talaromyces stipitatus (strain ATCC 10500 / CBS 375.48 / QM 6759 / NRRL 1006)</name>
    <name type="common">Penicillium stipitatum</name>
    <dbReference type="NCBI Taxonomy" id="441959"/>
    <lineage>
        <taxon>Eukaryota</taxon>
        <taxon>Fungi</taxon>
        <taxon>Dikarya</taxon>
        <taxon>Ascomycota</taxon>
        <taxon>Pezizomycotina</taxon>
        <taxon>Eurotiomycetes</taxon>
        <taxon>Eurotiomycetidae</taxon>
        <taxon>Eurotiales</taxon>
        <taxon>Trichocomaceae</taxon>
        <taxon>Talaromyces</taxon>
        <taxon>Talaromyces sect. Talaromyces</taxon>
    </lineage>
</organism>
<gene>
    <name evidence="2" type="ORF">TSTA_019870</name>
</gene>
<proteinExistence type="predicted"/>
<keyword evidence="3" id="KW-1185">Reference proteome</keyword>
<dbReference type="Proteomes" id="UP000001745">
    <property type="component" value="Unassembled WGS sequence"/>
</dbReference>
<name>B8MEP4_TALSN</name>
<dbReference type="eggNOG" id="ENOG502SR2G">
    <property type="taxonomic scope" value="Eukaryota"/>
</dbReference>
<dbReference type="AlphaFoldDB" id="B8MEP4"/>
<dbReference type="RefSeq" id="XP_002484161.1">
    <property type="nucleotide sequence ID" value="XM_002484116.1"/>
</dbReference>
<feature type="region of interest" description="Disordered" evidence="1">
    <location>
        <begin position="47"/>
        <end position="75"/>
    </location>
</feature>
<feature type="compositionally biased region" description="Low complexity" evidence="1">
    <location>
        <begin position="63"/>
        <end position="75"/>
    </location>
</feature>
<dbReference type="InParanoid" id="B8MEP4"/>
<dbReference type="EMBL" id="EQ962656">
    <property type="protein sequence ID" value="EED16927.1"/>
    <property type="molecule type" value="Genomic_DNA"/>
</dbReference>
<dbReference type="VEuPathDB" id="FungiDB:TSTA_019870"/>
<dbReference type="HOGENOM" id="CLU_073664_0_0_1"/>
<dbReference type="OrthoDB" id="4227373at2759"/>
<evidence type="ECO:0000313" key="2">
    <source>
        <dbReference type="EMBL" id="EED16927.1"/>
    </source>
</evidence>
<reference evidence="3" key="1">
    <citation type="journal article" date="2015" name="Genome Announc.">
        <title>Genome sequence of the AIDS-associated pathogen Penicillium marneffei (ATCC18224) and its near taxonomic relative Talaromyces stipitatus (ATCC10500).</title>
        <authorList>
            <person name="Nierman W.C."/>
            <person name="Fedorova-Abrams N.D."/>
            <person name="Andrianopoulos A."/>
        </authorList>
    </citation>
    <scope>NUCLEOTIDE SEQUENCE [LARGE SCALE GENOMIC DNA]</scope>
    <source>
        <strain evidence="3">ATCC 10500 / CBS 375.48 / QM 6759 / NRRL 1006</strain>
    </source>
</reference>
<evidence type="ECO:0000313" key="3">
    <source>
        <dbReference type="Proteomes" id="UP000001745"/>
    </source>
</evidence>
<protein>
    <submittedName>
        <fullName evidence="2">Uncharacterized protein</fullName>
    </submittedName>
</protein>
<dbReference type="GeneID" id="8108798"/>
<accession>B8MEP4</accession>
<evidence type="ECO:0000256" key="1">
    <source>
        <dbReference type="SAM" id="MobiDB-lite"/>
    </source>
</evidence>
<sequence length="327" mass="37468">MTATATHQIYSGPAQKTTKVAELQDQANTISKSLPIYTSWNDILQSSPGHESGHESGQVHPLTTTNKSSSKASTQSHIHKQKPHFLLNAAFHTKHCIIGQGSKTEALLVVLRRPWCVLEICVSNNNNLYSTKVLELVLAFARTAQRWDYKGYETAVFLLGFEIEARHRLLFLTPKRVDSDYLRTYRRGMYDIPARKVYEICNTPIFLPSLRSFNSFWIRLICVCAVGLGVSFSEMIYMLCHHHHHHHHHHRRGQSIEHDEQRANWHKSDTGFSKTGIEFIRYDSRRHSASELRSSCPTTDNAGDEEDIVAKMLYLYKHILGRTEDSI</sequence>